<dbReference type="InterPro" id="IPR036236">
    <property type="entry name" value="Znf_C2H2_sf"/>
</dbReference>
<evidence type="ECO:0000256" key="1">
    <source>
        <dbReference type="SAM" id="MobiDB-lite"/>
    </source>
</evidence>
<organism evidence="2 3">
    <name type="scientific">Strongyloides papillosus</name>
    <name type="common">Intestinal threadworm</name>
    <dbReference type="NCBI Taxonomy" id="174720"/>
    <lineage>
        <taxon>Eukaryota</taxon>
        <taxon>Metazoa</taxon>
        <taxon>Ecdysozoa</taxon>
        <taxon>Nematoda</taxon>
        <taxon>Chromadorea</taxon>
        <taxon>Rhabditida</taxon>
        <taxon>Tylenchina</taxon>
        <taxon>Panagrolaimomorpha</taxon>
        <taxon>Strongyloidoidea</taxon>
        <taxon>Strongyloididae</taxon>
        <taxon>Strongyloides</taxon>
    </lineage>
</organism>
<sequence>MLINVTEVIRDKAMFNCSICKFDCSSKEDMIYHLNSQPHKDNTEAYQLGNKNKMVDNLFFKKSNVQEGTDSDMSVQKKYSGYFGSDETLFDFNKKSKDNDVQVNGPIRYEVVNKNNDEASQISAPRITLMKCRDFLGISDNSQAQEKTEKIGDNLNFTKSLSNKAVPRKVSKSQTSCDKDNTTQNNSSSNLNNGESEPNVEEVLITNFEQSTSNIALPSQSTNCLQRDKSSNTFTEHFNGTQETKVDEELFDNKYKNSTTTDLINSMGQVYKDLGAKKKELFELKKDIKKYDGEFRYLYKKISENYQKNI</sequence>
<dbReference type="SUPFAM" id="SSF57667">
    <property type="entry name" value="beta-beta-alpha zinc fingers"/>
    <property type="match status" value="1"/>
</dbReference>
<protein>
    <submittedName>
        <fullName evidence="3">C2H2-type domain-containing protein</fullName>
    </submittedName>
</protein>
<reference evidence="3" key="1">
    <citation type="submission" date="2017-02" db="UniProtKB">
        <authorList>
            <consortium name="WormBaseParasite"/>
        </authorList>
    </citation>
    <scope>IDENTIFICATION</scope>
</reference>
<feature type="compositionally biased region" description="Low complexity" evidence="1">
    <location>
        <begin position="182"/>
        <end position="197"/>
    </location>
</feature>
<proteinExistence type="predicted"/>
<dbReference type="AlphaFoldDB" id="A0A0N5BSA2"/>
<dbReference type="WBParaSite" id="SPAL_0000874600.1">
    <property type="protein sequence ID" value="SPAL_0000874600.1"/>
    <property type="gene ID" value="SPAL_0000874600"/>
</dbReference>
<evidence type="ECO:0000313" key="3">
    <source>
        <dbReference type="WBParaSite" id="SPAL_0000874600.1"/>
    </source>
</evidence>
<accession>A0A0N5BSA2</accession>
<feature type="region of interest" description="Disordered" evidence="1">
    <location>
        <begin position="162"/>
        <end position="198"/>
    </location>
</feature>
<name>A0A0N5BSA2_STREA</name>
<evidence type="ECO:0000313" key="2">
    <source>
        <dbReference type="Proteomes" id="UP000046392"/>
    </source>
</evidence>
<dbReference type="Proteomes" id="UP000046392">
    <property type="component" value="Unplaced"/>
</dbReference>
<keyword evidence="2" id="KW-1185">Reference proteome</keyword>